<dbReference type="RefSeq" id="XP_002779230.1">
    <property type="nucleotide sequence ID" value="XM_002779184.1"/>
</dbReference>
<evidence type="ECO:0000256" key="1">
    <source>
        <dbReference type="SAM" id="MobiDB-lite"/>
    </source>
</evidence>
<organism evidence="4">
    <name type="scientific">Perkinsus marinus (strain ATCC 50983 / TXsc)</name>
    <dbReference type="NCBI Taxonomy" id="423536"/>
    <lineage>
        <taxon>Eukaryota</taxon>
        <taxon>Sar</taxon>
        <taxon>Alveolata</taxon>
        <taxon>Perkinsozoa</taxon>
        <taxon>Perkinsea</taxon>
        <taxon>Perkinsida</taxon>
        <taxon>Perkinsidae</taxon>
        <taxon>Perkinsus</taxon>
    </lineage>
</organism>
<evidence type="ECO:0000313" key="4">
    <source>
        <dbReference type="Proteomes" id="UP000007800"/>
    </source>
</evidence>
<reference evidence="3 4" key="1">
    <citation type="submission" date="2008-07" db="EMBL/GenBank/DDBJ databases">
        <authorList>
            <person name="El-Sayed N."/>
            <person name="Caler E."/>
            <person name="Inman J."/>
            <person name="Amedeo P."/>
            <person name="Hass B."/>
            <person name="Wortman J."/>
        </authorList>
    </citation>
    <scope>NUCLEOTIDE SEQUENCE [LARGE SCALE GENOMIC DNA]</scope>
    <source>
        <strain evidence="3">ATCC 50983</strain>
        <strain evidence="4">ATCC 50983 / TXsc</strain>
    </source>
</reference>
<dbReference type="EMBL" id="GG677097">
    <property type="protein sequence ID" value="EER11025.1"/>
    <property type="molecule type" value="Genomic_DNA"/>
</dbReference>
<dbReference type="OrthoDB" id="10330524at2759"/>
<dbReference type="EMBL" id="GG677097">
    <property type="protein sequence ID" value="EER11027.1"/>
    <property type="molecule type" value="Genomic_DNA"/>
</dbReference>
<keyword evidence="4" id="KW-1185">Reference proteome</keyword>
<evidence type="ECO:0000256" key="2">
    <source>
        <dbReference type="SAM" id="SignalP"/>
    </source>
</evidence>
<feature type="region of interest" description="Disordered" evidence="1">
    <location>
        <begin position="101"/>
        <end position="162"/>
    </location>
</feature>
<sequence length="262" mass="27396">MIRPLLLLATILCVSEAMSPNKGVPDAVQPHVDESPDQYCQSLCGPSNLCRDKGSYCKAYGPPGDGVGVCQGFYYRPDNSLCYFGFSDDCPENRPVFCRGNGTTTPGPTTTTSPVSTTTAGPSTTTAPGNTTTAGPSTTTAPGNTTTPGPSTTTPAPSAAHPTGLYVGSGNFSGTAFSVNATFSENDTILEKMSIKIATNPVLTIPPLPYKMNGSSIVVTNYTGVPDAFKPFLKQAKLTYNHADETIAFVIPGLVNVKLRRP</sequence>
<evidence type="ECO:0000313" key="3">
    <source>
        <dbReference type="EMBL" id="EER11025.1"/>
    </source>
</evidence>
<dbReference type="GeneID" id="9056241"/>
<feature type="signal peptide" evidence="2">
    <location>
        <begin position="1"/>
        <end position="17"/>
    </location>
</feature>
<accession>C5KX21</accession>
<proteinExistence type="predicted"/>
<dbReference type="RefSeq" id="XP_002779232.1">
    <property type="nucleotide sequence ID" value="XM_002779186.1"/>
</dbReference>
<gene>
    <name evidence="3" type="ORF">Pmar_PMAR029651</name>
</gene>
<feature type="chain" id="PRO_5010828325" evidence="2">
    <location>
        <begin position="18"/>
        <end position="262"/>
    </location>
</feature>
<keyword evidence="2" id="KW-0732">Signal</keyword>
<dbReference type="InParanoid" id="C5KX21"/>
<dbReference type="AlphaFoldDB" id="C5KX21"/>
<dbReference type="OMA" id="VCQGFYY"/>
<protein>
    <submittedName>
        <fullName evidence="3">Uncharacterized protein</fullName>
    </submittedName>
</protein>
<name>C5KX21_PERM5</name>
<dbReference type="Proteomes" id="UP000007800">
    <property type="component" value="Unassembled WGS sequence"/>
</dbReference>